<protein>
    <submittedName>
        <fullName evidence="3 4">Uncharacterized protein</fullName>
    </submittedName>
</protein>
<feature type="region of interest" description="Disordered" evidence="2">
    <location>
        <begin position="199"/>
        <end position="333"/>
    </location>
</feature>
<evidence type="ECO:0000256" key="1">
    <source>
        <dbReference type="SAM" id="Coils"/>
    </source>
</evidence>
<keyword evidence="1" id="KW-0175">Coiled coil</keyword>
<reference evidence="5" key="2">
    <citation type="submission" date="2012-11" db="EMBL/GenBank/DDBJ databases">
        <authorList>
            <person name="Kuo A."/>
            <person name="Curtis B.A."/>
            <person name="Tanifuji G."/>
            <person name="Burki F."/>
            <person name="Gruber A."/>
            <person name="Irimia M."/>
            <person name="Maruyama S."/>
            <person name="Arias M.C."/>
            <person name="Ball S.G."/>
            <person name="Gile G.H."/>
            <person name="Hirakawa Y."/>
            <person name="Hopkins J.F."/>
            <person name="Rensing S.A."/>
            <person name="Schmutz J."/>
            <person name="Symeonidi A."/>
            <person name="Elias M."/>
            <person name="Eveleigh R.J."/>
            <person name="Herman E.K."/>
            <person name="Klute M.J."/>
            <person name="Nakayama T."/>
            <person name="Obornik M."/>
            <person name="Reyes-Prieto A."/>
            <person name="Armbrust E.V."/>
            <person name="Aves S.J."/>
            <person name="Beiko R.G."/>
            <person name="Coutinho P."/>
            <person name="Dacks J.B."/>
            <person name="Durnford D.G."/>
            <person name="Fast N.M."/>
            <person name="Green B.R."/>
            <person name="Grisdale C."/>
            <person name="Hempe F."/>
            <person name="Henrissat B."/>
            <person name="Hoppner M.P."/>
            <person name="Ishida K.-I."/>
            <person name="Kim E."/>
            <person name="Koreny L."/>
            <person name="Kroth P.G."/>
            <person name="Liu Y."/>
            <person name="Malik S.-B."/>
            <person name="Maier U.G."/>
            <person name="McRose D."/>
            <person name="Mock T."/>
            <person name="Neilson J.A."/>
            <person name="Onodera N.T."/>
            <person name="Poole A.M."/>
            <person name="Pritham E.J."/>
            <person name="Richards T.A."/>
            <person name="Rocap G."/>
            <person name="Roy S.W."/>
            <person name="Sarai C."/>
            <person name="Schaack S."/>
            <person name="Shirato S."/>
            <person name="Slamovits C.H."/>
            <person name="Spencer D.F."/>
            <person name="Suzuki S."/>
            <person name="Worden A.Z."/>
            <person name="Zauner S."/>
            <person name="Barry K."/>
            <person name="Bell C."/>
            <person name="Bharti A.K."/>
            <person name="Crow J.A."/>
            <person name="Grimwood J."/>
            <person name="Kramer R."/>
            <person name="Lindquist E."/>
            <person name="Lucas S."/>
            <person name="Salamov A."/>
            <person name="McFadden G.I."/>
            <person name="Lane C.E."/>
            <person name="Keeling P.J."/>
            <person name="Gray M.W."/>
            <person name="Grigoriev I.V."/>
            <person name="Archibald J.M."/>
        </authorList>
    </citation>
    <scope>NUCLEOTIDE SEQUENCE</scope>
    <source>
        <strain evidence="5">CCMP2712</strain>
    </source>
</reference>
<dbReference type="EnsemblProtists" id="EKX37272">
    <property type="protein sequence ID" value="EKX37272"/>
    <property type="gene ID" value="GUITHDRAFT_116542"/>
</dbReference>
<feature type="compositionally biased region" description="Basic and acidic residues" evidence="2">
    <location>
        <begin position="232"/>
        <end position="241"/>
    </location>
</feature>
<evidence type="ECO:0000313" key="3">
    <source>
        <dbReference type="EMBL" id="EKX37272.1"/>
    </source>
</evidence>
<feature type="compositionally biased region" description="Basic and acidic residues" evidence="2">
    <location>
        <begin position="256"/>
        <end position="274"/>
    </location>
</feature>
<feature type="coiled-coil region" evidence="1">
    <location>
        <begin position="34"/>
        <end position="96"/>
    </location>
</feature>
<dbReference type="EMBL" id="JH993061">
    <property type="protein sequence ID" value="EKX37272.1"/>
    <property type="molecule type" value="Genomic_DNA"/>
</dbReference>
<dbReference type="HOGENOM" id="CLU_835363_0_0_1"/>
<sequence length="333" mass="38044">MVPLEGSVMLVLQRSTAMLDLVLGMKGTVDMSRGEELEKGSQELNNAVRLLEEAATGLMMQNKELVSQVEMMRGENESLEHQILELELKLKNKDEDGSSSKPSFMNKPRLSSLAKYVPTMKSGIDKAQYDQKCAELEESQTANETLKEELEDKTSELNEAQEELNKVTKELGRMQEEFQKLKDEEEKNRAELEAMLGKMASMAPPEKVDAEVQCERAGEDFEGMNQKQGSLNDKDSASRNGDDEEQKNAKAASSRAQRDAQELKMKRKEAEHNHRLLRKVRTFVWEEEEEEEEVVVVVEDEEEHNDDDDDDDDDDDNDYHDDDDDDNLMEQDD</sequence>
<proteinExistence type="predicted"/>
<evidence type="ECO:0000313" key="4">
    <source>
        <dbReference type="EnsemblProtists" id="EKX37272"/>
    </source>
</evidence>
<dbReference type="PaxDb" id="55529-EKX37272"/>
<evidence type="ECO:0000256" key="2">
    <source>
        <dbReference type="SAM" id="MobiDB-lite"/>
    </source>
</evidence>
<reference evidence="3 5" key="1">
    <citation type="journal article" date="2012" name="Nature">
        <title>Algal genomes reveal evolutionary mosaicism and the fate of nucleomorphs.</title>
        <authorList>
            <consortium name="DOE Joint Genome Institute"/>
            <person name="Curtis B.A."/>
            <person name="Tanifuji G."/>
            <person name="Burki F."/>
            <person name="Gruber A."/>
            <person name="Irimia M."/>
            <person name="Maruyama S."/>
            <person name="Arias M.C."/>
            <person name="Ball S.G."/>
            <person name="Gile G.H."/>
            <person name="Hirakawa Y."/>
            <person name="Hopkins J.F."/>
            <person name="Kuo A."/>
            <person name="Rensing S.A."/>
            <person name="Schmutz J."/>
            <person name="Symeonidi A."/>
            <person name="Elias M."/>
            <person name="Eveleigh R.J."/>
            <person name="Herman E.K."/>
            <person name="Klute M.J."/>
            <person name="Nakayama T."/>
            <person name="Obornik M."/>
            <person name="Reyes-Prieto A."/>
            <person name="Armbrust E.V."/>
            <person name="Aves S.J."/>
            <person name="Beiko R.G."/>
            <person name="Coutinho P."/>
            <person name="Dacks J.B."/>
            <person name="Durnford D.G."/>
            <person name="Fast N.M."/>
            <person name="Green B.R."/>
            <person name="Grisdale C.J."/>
            <person name="Hempel F."/>
            <person name="Henrissat B."/>
            <person name="Hoppner M.P."/>
            <person name="Ishida K."/>
            <person name="Kim E."/>
            <person name="Koreny L."/>
            <person name="Kroth P.G."/>
            <person name="Liu Y."/>
            <person name="Malik S.B."/>
            <person name="Maier U.G."/>
            <person name="McRose D."/>
            <person name="Mock T."/>
            <person name="Neilson J.A."/>
            <person name="Onodera N.T."/>
            <person name="Poole A.M."/>
            <person name="Pritham E.J."/>
            <person name="Richards T.A."/>
            <person name="Rocap G."/>
            <person name="Roy S.W."/>
            <person name="Sarai C."/>
            <person name="Schaack S."/>
            <person name="Shirato S."/>
            <person name="Slamovits C.H."/>
            <person name="Spencer D.F."/>
            <person name="Suzuki S."/>
            <person name="Worden A.Z."/>
            <person name="Zauner S."/>
            <person name="Barry K."/>
            <person name="Bell C."/>
            <person name="Bharti A.K."/>
            <person name="Crow J.A."/>
            <person name="Grimwood J."/>
            <person name="Kramer R."/>
            <person name="Lindquist E."/>
            <person name="Lucas S."/>
            <person name="Salamov A."/>
            <person name="McFadden G.I."/>
            <person name="Lane C.E."/>
            <person name="Keeling P.J."/>
            <person name="Gray M.W."/>
            <person name="Grigoriev I.V."/>
            <person name="Archibald J.M."/>
        </authorList>
    </citation>
    <scope>NUCLEOTIDE SEQUENCE</scope>
    <source>
        <strain evidence="3 5">CCMP2712</strain>
    </source>
</reference>
<evidence type="ECO:0000313" key="5">
    <source>
        <dbReference type="Proteomes" id="UP000011087"/>
    </source>
</evidence>
<keyword evidence="5" id="KW-1185">Reference proteome</keyword>
<dbReference type="GeneID" id="17294060"/>
<reference evidence="4" key="3">
    <citation type="submission" date="2015-06" db="UniProtKB">
        <authorList>
            <consortium name="EnsemblProtists"/>
        </authorList>
    </citation>
    <scope>IDENTIFICATION</scope>
</reference>
<dbReference type="AlphaFoldDB" id="L1IMH3"/>
<dbReference type="Proteomes" id="UP000011087">
    <property type="component" value="Unassembled WGS sequence"/>
</dbReference>
<accession>L1IMH3</accession>
<name>L1IMH3_GUITC</name>
<dbReference type="RefSeq" id="XP_005824252.1">
    <property type="nucleotide sequence ID" value="XM_005824195.1"/>
</dbReference>
<dbReference type="KEGG" id="gtt:GUITHDRAFT_116542"/>
<gene>
    <name evidence="3" type="ORF">GUITHDRAFT_116542</name>
</gene>
<feature type="coiled-coil region" evidence="1">
    <location>
        <begin position="129"/>
        <end position="195"/>
    </location>
</feature>
<feature type="compositionally biased region" description="Acidic residues" evidence="2">
    <location>
        <begin position="285"/>
        <end position="333"/>
    </location>
</feature>
<organism evidence="3">
    <name type="scientific">Guillardia theta (strain CCMP2712)</name>
    <name type="common">Cryptophyte</name>
    <dbReference type="NCBI Taxonomy" id="905079"/>
    <lineage>
        <taxon>Eukaryota</taxon>
        <taxon>Cryptophyceae</taxon>
        <taxon>Pyrenomonadales</taxon>
        <taxon>Geminigeraceae</taxon>
        <taxon>Guillardia</taxon>
    </lineage>
</organism>
<dbReference type="OMA" id="DCEHSEP"/>
<feature type="compositionally biased region" description="Basic and acidic residues" evidence="2">
    <location>
        <begin position="206"/>
        <end position="219"/>
    </location>
</feature>